<protein>
    <submittedName>
        <fullName evidence="2">Uncharacterized protein</fullName>
    </submittedName>
</protein>
<gene>
    <name evidence="2" type="ORF">PMIN01_09205</name>
</gene>
<name>A0A9P6GAV5_9PLEO</name>
<evidence type="ECO:0000313" key="3">
    <source>
        <dbReference type="Proteomes" id="UP000756921"/>
    </source>
</evidence>
<proteinExistence type="predicted"/>
<feature type="region of interest" description="Disordered" evidence="1">
    <location>
        <begin position="54"/>
        <end position="84"/>
    </location>
</feature>
<dbReference type="Proteomes" id="UP000756921">
    <property type="component" value="Unassembled WGS sequence"/>
</dbReference>
<organism evidence="2 3">
    <name type="scientific">Paraphaeosphaeria minitans</name>
    <dbReference type="NCBI Taxonomy" id="565426"/>
    <lineage>
        <taxon>Eukaryota</taxon>
        <taxon>Fungi</taxon>
        <taxon>Dikarya</taxon>
        <taxon>Ascomycota</taxon>
        <taxon>Pezizomycotina</taxon>
        <taxon>Dothideomycetes</taxon>
        <taxon>Pleosporomycetidae</taxon>
        <taxon>Pleosporales</taxon>
        <taxon>Massarineae</taxon>
        <taxon>Didymosphaeriaceae</taxon>
        <taxon>Paraphaeosphaeria</taxon>
    </lineage>
</organism>
<comment type="caution">
    <text evidence="2">The sequence shown here is derived from an EMBL/GenBank/DDBJ whole genome shotgun (WGS) entry which is preliminary data.</text>
</comment>
<feature type="region of interest" description="Disordered" evidence="1">
    <location>
        <begin position="107"/>
        <end position="127"/>
    </location>
</feature>
<evidence type="ECO:0000313" key="2">
    <source>
        <dbReference type="EMBL" id="KAF9732347.1"/>
    </source>
</evidence>
<keyword evidence="3" id="KW-1185">Reference proteome</keyword>
<sequence>MPLFPIVQGLPPPVATDPGSMCVDSRSFAELPTVGTSSVAETTTKFPPVQHVPYASSRGGLERTSQSVGGFSKGGPASRNVGRERTMDGWMDGWMGGLQEPRVRSTVNGQPAFSDTGHGRAGQGSPATPDARGIVLGLSFSGCHVVVVVVVVQFKASPLGCTMTRVVDSPTGCGGRLTGAKDPSVGRRSSSVQVADPVTKAALHNAQF</sequence>
<evidence type="ECO:0000256" key="1">
    <source>
        <dbReference type="SAM" id="MobiDB-lite"/>
    </source>
</evidence>
<accession>A0A9P6GAV5</accession>
<dbReference type="EMBL" id="WJXW01000010">
    <property type="protein sequence ID" value="KAF9732347.1"/>
    <property type="molecule type" value="Genomic_DNA"/>
</dbReference>
<dbReference type="AlphaFoldDB" id="A0A9P6GAV5"/>
<reference evidence="2" key="1">
    <citation type="journal article" date="2020" name="Mol. Plant Microbe Interact.">
        <title>Genome Sequence of the Biocontrol Agent Coniothyrium minitans strain Conio (IMI 134523).</title>
        <authorList>
            <person name="Patel D."/>
            <person name="Shittu T.A."/>
            <person name="Baroncelli R."/>
            <person name="Muthumeenakshi S."/>
            <person name="Osborne T.H."/>
            <person name="Janganan T.K."/>
            <person name="Sreenivasaprasad S."/>
        </authorList>
    </citation>
    <scope>NUCLEOTIDE SEQUENCE</scope>
    <source>
        <strain evidence="2">Conio</strain>
    </source>
</reference>